<comment type="caution">
    <text evidence="1">The sequence shown here is derived from an EMBL/GenBank/DDBJ whole genome shotgun (WGS) entry which is preliminary data.</text>
</comment>
<dbReference type="Proteomes" id="UP000668060">
    <property type="component" value="Unassembled WGS sequence"/>
</dbReference>
<reference evidence="1" key="1">
    <citation type="journal article" date="2021" name="Front. Mar. Sci.">
        <title>Genomes of Diverse Isolates of Prochlorococcus High-Light-Adapted Clade II in the Western Pacific Ocean.</title>
        <authorList>
            <person name="Yan W."/>
            <person name="Feng X."/>
            <person name="Zhang W."/>
            <person name="Nawaz M.Z."/>
            <person name="Luo T."/>
            <person name="Zhang R."/>
            <person name="Jiao N."/>
        </authorList>
    </citation>
    <scope>NUCLEOTIDE SEQUENCE</scope>
    <source>
        <strain evidence="1">CUG1433</strain>
    </source>
</reference>
<dbReference type="EMBL" id="JAEPLN010000001">
    <property type="protein sequence ID" value="MBO6971657.1"/>
    <property type="molecule type" value="Genomic_DNA"/>
</dbReference>
<name>A0A9D9G293_PROMR</name>
<dbReference type="AlphaFoldDB" id="A0A9D9G293"/>
<sequence length="88" mass="10542">MKIPIEMMKEIRESGYDKKLVYTYIRELLDSDKEIKENNNLDLVDNYLLDKNLQEPASEMLMAAELLDDYLLDKRFMRELEDEEYDAA</sequence>
<evidence type="ECO:0000313" key="1">
    <source>
        <dbReference type="EMBL" id="MBO6971657.1"/>
    </source>
</evidence>
<protein>
    <submittedName>
        <fullName evidence="1">Uncharacterized protein</fullName>
    </submittedName>
</protein>
<gene>
    <name evidence="1" type="ORF">JJ842_06995</name>
</gene>
<accession>A0A9D9G293</accession>
<organism evidence="1 2">
    <name type="scientific">Prochlorococcus marinus CUG1433</name>
    <dbReference type="NCBI Taxonomy" id="2774506"/>
    <lineage>
        <taxon>Bacteria</taxon>
        <taxon>Bacillati</taxon>
        <taxon>Cyanobacteriota</taxon>
        <taxon>Cyanophyceae</taxon>
        <taxon>Synechococcales</taxon>
        <taxon>Prochlorococcaceae</taxon>
        <taxon>Prochlorococcus</taxon>
    </lineage>
</organism>
<evidence type="ECO:0000313" key="2">
    <source>
        <dbReference type="Proteomes" id="UP000668060"/>
    </source>
</evidence>
<proteinExistence type="predicted"/>